<name>A0ABP7Z3M6_9ACTN</name>
<dbReference type="PANTHER" id="PTHR35333:SF3">
    <property type="entry name" value="BETA-LACTAMASE-TYPE TRANSPEPTIDASE FOLD CONTAINING PROTEIN"/>
    <property type="match status" value="1"/>
</dbReference>
<dbReference type="EMBL" id="BAABDO010000062">
    <property type="protein sequence ID" value="GAA4146692.1"/>
    <property type="molecule type" value="Genomic_DNA"/>
</dbReference>
<feature type="domain" description="Beta-lactamase class A catalytic" evidence="1">
    <location>
        <begin position="53"/>
        <end position="167"/>
    </location>
</feature>
<dbReference type="InterPro" id="IPR000871">
    <property type="entry name" value="Beta-lactam_class-A"/>
</dbReference>
<evidence type="ECO:0000259" key="1">
    <source>
        <dbReference type="Pfam" id="PF13354"/>
    </source>
</evidence>
<evidence type="ECO:0000313" key="3">
    <source>
        <dbReference type="Proteomes" id="UP001500266"/>
    </source>
</evidence>
<evidence type="ECO:0000313" key="2">
    <source>
        <dbReference type="EMBL" id="GAA4146692.1"/>
    </source>
</evidence>
<dbReference type="InterPro" id="IPR045155">
    <property type="entry name" value="Beta-lactam_cat"/>
</dbReference>
<sequence length="227" mass="24095">MTVAVTDLAADRAAFAYNTRLRPVTASTVKVDIVIALLLRAQREHRALTATERALAERAIKYSDNAATTELWHRIGSGSGLAAVHKKLGLRHTRPGPGDYWGSTVTSATDRLRVLAALSPGRSPLGARNRKYLLSLMMNVTPTQAWGISAAAGRGDRVALKNGWLPREADGGRWTINSIGRVRGGGHDLLIAVLSSRNASMSDGVTTVQHVAELVAAALEGTSAQDG</sequence>
<dbReference type="PANTHER" id="PTHR35333">
    <property type="entry name" value="BETA-LACTAMASE"/>
    <property type="match status" value="1"/>
</dbReference>
<organism evidence="2 3">
    <name type="scientific">Actinomadura keratinilytica</name>
    <dbReference type="NCBI Taxonomy" id="547461"/>
    <lineage>
        <taxon>Bacteria</taxon>
        <taxon>Bacillati</taxon>
        <taxon>Actinomycetota</taxon>
        <taxon>Actinomycetes</taxon>
        <taxon>Streptosporangiales</taxon>
        <taxon>Thermomonosporaceae</taxon>
        <taxon>Actinomadura</taxon>
    </lineage>
</organism>
<comment type="caution">
    <text evidence="2">The sequence shown here is derived from an EMBL/GenBank/DDBJ whole genome shotgun (WGS) entry which is preliminary data.</text>
</comment>
<proteinExistence type="predicted"/>
<accession>A0ABP7Z3M6</accession>
<dbReference type="Gene3D" id="3.40.710.10">
    <property type="entry name" value="DD-peptidase/beta-lactamase superfamily"/>
    <property type="match status" value="1"/>
</dbReference>
<dbReference type="Pfam" id="PF13354">
    <property type="entry name" value="Beta-lactamase2"/>
    <property type="match status" value="1"/>
</dbReference>
<gene>
    <name evidence="2" type="ORF">GCM10022416_39440</name>
</gene>
<dbReference type="Proteomes" id="UP001500266">
    <property type="component" value="Unassembled WGS sequence"/>
</dbReference>
<dbReference type="SUPFAM" id="SSF56601">
    <property type="entry name" value="beta-lactamase/transpeptidase-like"/>
    <property type="match status" value="1"/>
</dbReference>
<reference evidence="3" key="1">
    <citation type="journal article" date="2019" name="Int. J. Syst. Evol. Microbiol.">
        <title>The Global Catalogue of Microorganisms (GCM) 10K type strain sequencing project: providing services to taxonomists for standard genome sequencing and annotation.</title>
        <authorList>
            <consortium name="The Broad Institute Genomics Platform"/>
            <consortium name="The Broad Institute Genome Sequencing Center for Infectious Disease"/>
            <person name="Wu L."/>
            <person name="Ma J."/>
        </authorList>
    </citation>
    <scope>NUCLEOTIDE SEQUENCE [LARGE SCALE GENOMIC DNA]</scope>
    <source>
        <strain evidence="3">JCM 17316</strain>
    </source>
</reference>
<dbReference type="InterPro" id="IPR012338">
    <property type="entry name" value="Beta-lactam/transpept-like"/>
</dbReference>
<protein>
    <recommendedName>
        <fullName evidence="1">Beta-lactamase class A catalytic domain-containing protein</fullName>
    </recommendedName>
</protein>
<keyword evidence="3" id="KW-1185">Reference proteome</keyword>